<organism evidence="1 2">
    <name type="scientific">Ramazzottius varieornatus</name>
    <name type="common">Water bear</name>
    <name type="synonym">Tardigrade</name>
    <dbReference type="NCBI Taxonomy" id="947166"/>
    <lineage>
        <taxon>Eukaryota</taxon>
        <taxon>Metazoa</taxon>
        <taxon>Ecdysozoa</taxon>
        <taxon>Tardigrada</taxon>
        <taxon>Eutardigrada</taxon>
        <taxon>Parachela</taxon>
        <taxon>Hypsibioidea</taxon>
        <taxon>Ramazzottiidae</taxon>
        <taxon>Ramazzottius</taxon>
    </lineage>
</organism>
<reference evidence="1 2" key="1">
    <citation type="journal article" date="2016" name="Nat. Commun.">
        <title>Extremotolerant tardigrade genome and improved radiotolerance of human cultured cells by tardigrade-unique protein.</title>
        <authorList>
            <person name="Hashimoto T."/>
            <person name="Horikawa D.D."/>
            <person name="Saito Y."/>
            <person name="Kuwahara H."/>
            <person name="Kozuka-Hata H."/>
            <person name="Shin-I T."/>
            <person name="Minakuchi Y."/>
            <person name="Ohishi K."/>
            <person name="Motoyama A."/>
            <person name="Aizu T."/>
            <person name="Enomoto A."/>
            <person name="Kondo K."/>
            <person name="Tanaka S."/>
            <person name="Hara Y."/>
            <person name="Koshikawa S."/>
            <person name="Sagara H."/>
            <person name="Miura T."/>
            <person name="Yokobori S."/>
            <person name="Miyagawa K."/>
            <person name="Suzuki Y."/>
            <person name="Kubo T."/>
            <person name="Oyama M."/>
            <person name="Kohara Y."/>
            <person name="Fujiyama A."/>
            <person name="Arakawa K."/>
            <person name="Katayama T."/>
            <person name="Toyoda A."/>
            <person name="Kunieda T."/>
        </authorList>
    </citation>
    <scope>NUCLEOTIDE SEQUENCE [LARGE SCALE GENOMIC DNA]</scope>
    <source>
        <strain evidence="1 2">YOKOZUNA-1</strain>
    </source>
</reference>
<dbReference type="AlphaFoldDB" id="A0A1D1VB34"/>
<dbReference type="Proteomes" id="UP000186922">
    <property type="component" value="Unassembled WGS sequence"/>
</dbReference>
<proteinExistence type="predicted"/>
<protein>
    <submittedName>
        <fullName evidence="1">Uncharacterized protein</fullName>
    </submittedName>
</protein>
<dbReference type="EMBL" id="BDGG01000005">
    <property type="protein sequence ID" value="GAU98851.1"/>
    <property type="molecule type" value="Genomic_DNA"/>
</dbReference>
<sequence length="74" mass="8639">MDCSPYIYLVRVAWRLRRCTCGAVIEDQGPRVGIRTEDQQCTARQQDKMEPPNFDTAKYIASADRPAYRITQKW</sequence>
<evidence type="ECO:0000313" key="1">
    <source>
        <dbReference type="EMBL" id="GAU98851.1"/>
    </source>
</evidence>
<accession>A0A1D1VB34</accession>
<evidence type="ECO:0000313" key="2">
    <source>
        <dbReference type="Proteomes" id="UP000186922"/>
    </source>
</evidence>
<gene>
    <name evidence="1" type="primary">RvY_09939-1</name>
    <name evidence="1" type="synonym">RvY_09939.1</name>
    <name evidence="1" type="ORF">RvY_09939</name>
</gene>
<keyword evidence="2" id="KW-1185">Reference proteome</keyword>
<comment type="caution">
    <text evidence="1">The sequence shown here is derived from an EMBL/GenBank/DDBJ whole genome shotgun (WGS) entry which is preliminary data.</text>
</comment>
<name>A0A1D1VB34_RAMVA</name>